<dbReference type="CDD" id="cd02518">
    <property type="entry name" value="GT2_SpsF"/>
    <property type="match status" value="1"/>
</dbReference>
<protein>
    <submittedName>
        <fullName evidence="1">Polysaccharide biosynthesis protein</fullName>
    </submittedName>
</protein>
<accession>A0AAP7CK85</accession>
<dbReference type="InterPro" id="IPR003329">
    <property type="entry name" value="Cytidylyl_trans"/>
</dbReference>
<comment type="caution">
    <text evidence="1">The sequence shown here is derived from an EMBL/GenBank/DDBJ whole genome shotgun (WGS) entry which is preliminary data.</text>
</comment>
<dbReference type="GO" id="GO:0005829">
    <property type="term" value="C:cytosol"/>
    <property type="evidence" value="ECO:0007669"/>
    <property type="project" value="TreeGrafter"/>
</dbReference>
<dbReference type="PANTHER" id="PTHR42866:SF1">
    <property type="entry name" value="SPORE COAT POLYSACCHARIDE BIOSYNTHESIS PROTEIN SPSF"/>
    <property type="match status" value="1"/>
</dbReference>
<dbReference type="Gene3D" id="3.90.550.10">
    <property type="entry name" value="Spore Coat Polysaccharide Biosynthesis Protein SpsA, Chain A"/>
    <property type="match status" value="1"/>
</dbReference>
<dbReference type="InterPro" id="IPR029044">
    <property type="entry name" value="Nucleotide-diphossugar_trans"/>
</dbReference>
<evidence type="ECO:0000313" key="1">
    <source>
        <dbReference type="EMBL" id="NMP03412.1"/>
    </source>
</evidence>
<dbReference type="EMBL" id="JABBYB010000006">
    <property type="protein sequence ID" value="NMP03412.1"/>
    <property type="molecule type" value="Genomic_DNA"/>
</dbReference>
<proteinExistence type="predicted"/>
<dbReference type="Proteomes" id="UP000549590">
    <property type="component" value="Unassembled WGS sequence"/>
</dbReference>
<gene>
    <name evidence="1" type="ORF">HHE94_11940</name>
</gene>
<dbReference type="AlphaFoldDB" id="A0AAP7CK85"/>
<name>A0AAP7CK85_9GAMM</name>
<reference evidence="1 2" key="1">
    <citation type="submission" date="2020-04" db="EMBL/GenBank/DDBJ databases">
        <title>Genome sequencing and assembly of Pseudoalteromonas arctica.</title>
        <authorList>
            <person name="Cook G.M."/>
        </authorList>
    </citation>
    <scope>NUCLEOTIDE SEQUENCE [LARGE SCALE GENOMIC DNA]</scope>
    <source>
        <strain evidence="1 2">NEC-BIFX-2020_001</strain>
    </source>
</reference>
<dbReference type="Pfam" id="PF02348">
    <property type="entry name" value="CTP_transf_3"/>
    <property type="match status" value="1"/>
</dbReference>
<organism evidence="1 2">
    <name type="scientific">Pseudoalteromonas arctica</name>
    <dbReference type="NCBI Taxonomy" id="394751"/>
    <lineage>
        <taxon>Bacteria</taxon>
        <taxon>Pseudomonadati</taxon>
        <taxon>Pseudomonadota</taxon>
        <taxon>Gammaproteobacteria</taxon>
        <taxon>Alteromonadales</taxon>
        <taxon>Pseudoalteromonadaceae</taxon>
        <taxon>Pseudoalteromonas</taxon>
    </lineage>
</organism>
<evidence type="ECO:0000313" key="2">
    <source>
        <dbReference type="Proteomes" id="UP000549590"/>
    </source>
</evidence>
<dbReference type="PANTHER" id="PTHR42866">
    <property type="entry name" value="3-DEOXY-MANNO-OCTULOSONATE CYTIDYLYLTRANSFERASE"/>
    <property type="match status" value="1"/>
</dbReference>
<dbReference type="SUPFAM" id="SSF53448">
    <property type="entry name" value="Nucleotide-diphospho-sugar transferases"/>
    <property type="match status" value="1"/>
</dbReference>
<sequence>MSKLYIIIQARMTSSRLPGKVLLPFGTNSILETMLERLNNFKSNIIIATTNDGTEAPIINVCQKNDIRFYRGDTEDVLGRYFNAAKFFDAKADDIIIRLTSDCPFIDPKWIQTAIDIFERKQFDIVSLGPHSGFPRGLDTCIFNFSLLENTSKLATMRADREHVTLGMNKFTNLSVFNLSAKADYSQFRITLDEPDDYKMLCALYKHFNYDPTFSYEQLIHALTIRSDISNINKHVEQKSN</sequence>
<dbReference type="RefSeq" id="WP_169044495.1">
    <property type="nucleotide sequence ID" value="NZ_JABBYB010000006.1"/>
</dbReference>